<evidence type="ECO:0000313" key="9">
    <source>
        <dbReference type="Proteomes" id="UP001302812"/>
    </source>
</evidence>
<proteinExistence type="predicted"/>
<evidence type="ECO:0000256" key="1">
    <source>
        <dbReference type="ARBA" id="ARBA00001709"/>
    </source>
</evidence>
<dbReference type="InterPro" id="IPR032259">
    <property type="entry name" value="HIBYL-CoA-H"/>
</dbReference>
<reference evidence="8" key="2">
    <citation type="submission" date="2023-05" db="EMBL/GenBank/DDBJ databases">
        <authorList>
            <consortium name="Lawrence Berkeley National Laboratory"/>
            <person name="Steindorff A."/>
            <person name="Hensen N."/>
            <person name="Bonometti L."/>
            <person name="Westerberg I."/>
            <person name="Brannstrom I.O."/>
            <person name="Guillou S."/>
            <person name="Cros-Aarteil S."/>
            <person name="Calhoun S."/>
            <person name="Haridas S."/>
            <person name="Kuo A."/>
            <person name="Mondo S."/>
            <person name="Pangilinan J."/>
            <person name="Riley R."/>
            <person name="Labutti K."/>
            <person name="Andreopoulos B."/>
            <person name="Lipzen A."/>
            <person name="Chen C."/>
            <person name="Yanf M."/>
            <person name="Daum C."/>
            <person name="Ng V."/>
            <person name="Clum A."/>
            <person name="Ohm R."/>
            <person name="Martin F."/>
            <person name="Silar P."/>
            <person name="Natvig D."/>
            <person name="Lalanne C."/>
            <person name="Gautier V."/>
            <person name="Ament-Velasquez S.L."/>
            <person name="Kruys A."/>
            <person name="Hutchinson M.I."/>
            <person name="Powell A.J."/>
            <person name="Barry K."/>
            <person name="Miller A.N."/>
            <person name="Grigoriev I.V."/>
            <person name="Debuchy R."/>
            <person name="Gladieux P."/>
            <person name="Thoren M.H."/>
            <person name="Johannesson H."/>
        </authorList>
    </citation>
    <scope>NUCLEOTIDE SEQUENCE</scope>
    <source>
        <strain evidence="8">CBS 508.74</strain>
    </source>
</reference>
<gene>
    <name evidence="8" type="ORF">N656DRAFT_776675</name>
</gene>
<organism evidence="8 9">
    <name type="scientific">Canariomyces notabilis</name>
    <dbReference type="NCBI Taxonomy" id="2074819"/>
    <lineage>
        <taxon>Eukaryota</taxon>
        <taxon>Fungi</taxon>
        <taxon>Dikarya</taxon>
        <taxon>Ascomycota</taxon>
        <taxon>Pezizomycotina</taxon>
        <taxon>Sordariomycetes</taxon>
        <taxon>Sordariomycetidae</taxon>
        <taxon>Sordariales</taxon>
        <taxon>Chaetomiaceae</taxon>
        <taxon>Canariomyces</taxon>
    </lineage>
</organism>
<evidence type="ECO:0000259" key="7">
    <source>
        <dbReference type="Pfam" id="PF16113"/>
    </source>
</evidence>
<dbReference type="CDD" id="cd06558">
    <property type="entry name" value="crotonase-like"/>
    <property type="match status" value="1"/>
</dbReference>
<dbReference type="InterPro" id="IPR018376">
    <property type="entry name" value="Enoyl-CoA_hyd/isom_CS"/>
</dbReference>
<name>A0AAN6THG8_9PEZI</name>
<accession>A0AAN6THG8</accession>
<evidence type="ECO:0000313" key="8">
    <source>
        <dbReference type="EMBL" id="KAK4114521.1"/>
    </source>
</evidence>
<dbReference type="AlphaFoldDB" id="A0AAN6THG8"/>
<dbReference type="NCBIfam" id="NF004127">
    <property type="entry name" value="PRK05617.1"/>
    <property type="match status" value="1"/>
</dbReference>
<dbReference type="RefSeq" id="XP_064672091.1">
    <property type="nucleotide sequence ID" value="XM_064814682.1"/>
</dbReference>
<dbReference type="PANTHER" id="PTHR43176">
    <property type="entry name" value="3-HYDROXYISOBUTYRYL-COA HYDROLASE-RELATED"/>
    <property type="match status" value="1"/>
</dbReference>
<evidence type="ECO:0000256" key="3">
    <source>
        <dbReference type="ARBA" id="ARBA00011915"/>
    </source>
</evidence>
<dbReference type="Pfam" id="PF16113">
    <property type="entry name" value="ECH_2"/>
    <property type="match status" value="1"/>
</dbReference>
<dbReference type="GeneID" id="89938807"/>
<dbReference type="PROSITE" id="PS00166">
    <property type="entry name" value="ENOYL_COA_HYDRATASE"/>
    <property type="match status" value="1"/>
</dbReference>
<keyword evidence="5" id="KW-0496">Mitochondrion</keyword>
<dbReference type="PANTHER" id="PTHR43176:SF3">
    <property type="entry name" value="3-HYDROXYISOBUTYRYL-COA HYDROLASE, MITOCHONDRIAL"/>
    <property type="match status" value="1"/>
</dbReference>
<keyword evidence="4" id="KW-0378">Hydrolase</keyword>
<feature type="domain" description="Enoyl-CoA hydratase/isomerase" evidence="7">
    <location>
        <begin position="80"/>
        <end position="417"/>
    </location>
</feature>
<evidence type="ECO:0000256" key="4">
    <source>
        <dbReference type="ARBA" id="ARBA00022801"/>
    </source>
</evidence>
<comment type="subcellular location">
    <subcellularLocation>
        <location evidence="2">Mitochondrion</location>
    </subcellularLocation>
</comment>
<dbReference type="Gene3D" id="3.90.226.10">
    <property type="entry name" value="2-enoyl-CoA Hydratase, Chain A, domain 1"/>
    <property type="match status" value="1"/>
</dbReference>
<dbReference type="SUPFAM" id="SSF52096">
    <property type="entry name" value="ClpP/crotonase"/>
    <property type="match status" value="1"/>
</dbReference>
<sequence>MLAQRIAGRAVSAAPAHTCRAAQITSGFFAMPLRAKLLPPRQQQAQSQRPLSTQEVYEKFKPMEDDEPEDVLFNSLYGLRSVELNRPKKLNALNGSMIRKIVPRLVAWSKSDMANVVVMKGAGEKAFCAGGDVAQLAKWNKEGPEGQQKSKDYFAQEYQLDHLIATYNKPYIAFMDGITMGGGVGLSIHAPFRIATERTVFAMPETTIGFFPDVGASFFLPRLPGYIGTYLALTSSRLTGANVFYSGIATHYLHSTSLPSLESRLAELRFADTDPIETRLAVIDATIEEFVTGLPHDEPILLAGELRKAIDRCFCHDSIDEILRALEEEKGATRKWARETLETLHKRSPTAVHVALRQLRIGAKWNIRDTFVREHGIASKFMAHPDFTEGVTALLIEKRPPSWQPAKLEDIKPEDSAALTEDFFLLSKDEPRLRMLTAANYDEYPYAYLGVPTEKQVEDKVAMGTMTRAQIIESFMEERRQKQGVQEIVEEILARKTKGPKGMQDKPVWNYDVL</sequence>
<dbReference type="InterPro" id="IPR045004">
    <property type="entry name" value="ECH_dom"/>
</dbReference>
<dbReference type="GO" id="GO:0003860">
    <property type="term" value="F:3-hydroxyisobutyryl-CoA hydrolase activity"/>
    <property type="evidence" value="ECO:0007669"/>
    <property type="project" value="UniProtKB-EC"/>
</dbReference>
<keyword evidence="9" id="KW-1185">Reference proteome</keyword>
<dbReference type="InterPro" id="IPR029045">
    <property type="entry name" value="ClpP/crotonase-like_dom_sf"/>
</dbReference>
<evidence type="ECO:0000256" key="2">
    <source>
        <dbReference type="ARBA" id="ARBA00004173"/>
    </source>
</evidence>
<dbReference type="GO" id="GO:0005739">
    <property type="term" value="C:mitochondrion"/>
    <property type="evidence" value="ECO:0007669"/>
    <property type="project" value="UniProtKB-SubCell"/>
</dbReference>
<comment type="catalytic activity">
    <reaction evidence="1">
        <text>3-hydroxy-2-methylpropanoyl-CoA + H2O = 3-hydroxy-2-methylpropanoate + CoA + H(+)</text>
        <dbReference type="Rhea" id="RHEA:20888"/>
        <dbReference type="ChEBI" id="CHEBI:11805"/>
        <dbReference type="ChEBI" id="CHEBI:15377"/>
        <dbReference type="ChEBI" id="CHEBI:15378"/>
        <dbReference type="ChEBI" id="CHEBI:57287"/>
        <dbReference type="ChEBI" id="CHEBI:57340"/>
        <dbReference type="EC" id="3.1.2.4"/>
    </reaction>
</comment>
<reference evidence="8" key="1">
    <citation type="journal article" date="2023" name="Mol. Phylogenet. Evol.">
        <title>Genome-scale phylogeny and comparative genomics of the fungal order Sordariales.</title>
        <authorList>
            <person name="Hensen N."/>
            <person name="Bonometti L."/>
            <person name="Westerberg I."/>
            <person name="Brannstrom I.O."/>
            <person name="Guillou S."/>
            <person name="Cros-Aarteil S."/>
            <person name="Calhoun S."/>
            <person name="Haridas S."/>
            <person name="Kuo A."/>
            <person name="Mondo S."/>
            <person name="Pangilinan J."/>
            <person name="Riley R."/>
            <person name="LaButti K."/>
            <person name="Andreopoulos B."/>
            <person name="Lipzen A."/>
            <person name="Chen C."/>
            <person name="Yan M."/>
            <person name="Daum C."/>
            <person name="Ng V."/>
            <person name="Clum A."/>
            <person name="Steindorff A."/>
            <person name="Ohm R.A."/>
            <person name="Martin F."/>
            <person name="Silar P."/>
            <person name="Natvig D.O."/>
            <person name="Lalanne C."/>
            <person name="Gautier V."/>
            <person name="Ament-Velasquez S.L."/>
            <person name="Kruys A."/>
            <person name="Hutchinson M.I."/>
            <person name="Powell A.J."/>
            <person name="Barry K."/>
            <person name="Miller A.N."/>
            <person name="Grigoriev I.V."/>
            <person name="Debuchy R."/>
            <person name="Gladieux P."/>
            <person name="Hiltunen Thoren M."/>
            <person name="Johannesson H."/>
        </authorList>
    </citation>
    <scope>NUCLEOTIDE SEQUENCE</scope>
    <source>
        <strain evidence="8">CBS 508.74</strain>
    </source>
</reference>
<dbReference type="Proteomes" id="UP001302812">
    <property type="component" value="Unassembled WGS sequence"/>
</dbReference>
<comment type="caution">
    <text evidence="8">The sequence shown here is derived from an EMBL/GenBank/DDBJ whole genome shotgun (WGS) entry which is preliminary data.</text>
</comment>
<dbReference type="FunFam" id="3.90.226.10:FF:000026">
    <property type="entry name" value="3-hydroxyisobutyryl-CoA hydrolase, mitochondrial"/>
    <property type="match status" value="1"/>
</dbReference>
<evidence type="ECO:0000256" key="6">
    <source>
        <dbReference type="ARBA" id="ARBA00031181"/>
    </source>
</evidence>
<dbReference type="EC" id="3.1.2.4" evidence="3"/>
<evidence type="ECO:0000256" key="5">
    <source>
        <dbReference type="ARBA" id="ARBA00023128"/>
    </source>
</evidence>
<protein>
    <recommendedName>
        <fullName evidence="3">3-hydroxyisobutyryl-CoA hydrolase</fullName>
        <ecNumber evidence="3">3.1.2.4</ecNumber>
    </recommendedName>
    <alternativeName>
        <fullName evidence="6">3-hydroxyisobutyryl-coenzyme A hydrolase</fullName>
    </alternativeName>
</protein>
<dbReference type="GO" id="GO:0006574">
    <property type="term" value="P:L-valine catabolic process"/>
    <property type="evidence" value="ECO:0007669"/>
    <property type="project" value="TreeGrafter"/>
</dbReference>
<dbReference type="EMBL" id="MU853336">
    <property type="protein sequence ID" value="KAK4114521.1"/>
    <property type="molecule type" value="Genomic_DNA"/>
</dbReference>